<accession>A0A1W1UVU7</accession>
<keyword evidence="2" id="KW-0678">Repressor</keyword>
<feature type="domain" description="N-acetyltransferase" evidence="7">
    <location>
        <begin position="6"/>
        <end position="157"/>
    </location>
</feature>
<sequence>MKYSPPQLLTAEHNTQLFQCGELDLDTWLKKTAFKNQLSKASRTFVICDENNHVVAYYAIASGSISHQVATGNIRRNMPDPIPAIVLGRLAVDSTLQGRGFGAALLQDVILRVLRVSEQVGVRALLVHALNEKAKRFYLEQGFRASPLDGMILMLKL</sequence>
<evidence type="ECO:0000256" key="2">
    <source>
        <dbReference type="ARBA" id="ARBA00022491"/>
    </source>
</evidence>
<evidence type="ECO:0000256" key="1">
    <source>
        <dbReference type="ARBA" id="ARBA00009342"/>
    </source>
</evidence>
<dbReference type="STRING" id="1122938.SAMN05660772_02450"/>
<dbReference type="Gene3D" id="3.40.630.30">
    <property type="match status" value="1"/>
</dbReference>
<dbReference type="PANTHER" id="PTHR36449:SF1">
    <property type="entry name" value="ACETYLTRANSFERASE"/>
    <property type="match status" value="1"/>
</dbReference>
<comment type="catalytic activity">
    <reaction evidence="6">
        <text>glycyl-tRNA(Gly) + acetyl-CoA = N-acetylglycyl-tRNA(Gly) + CoA + H(+)</text>
        <dbReference type="Rhea" id="RHEA:81867"/>
        <dbReference type="Rhea" id="RHEA-COMP:9683"/>
        <dbReference type="Rhea" id="RHEA-COMP:19766"/>
        <dbReference type="ChEBI" id="CHEBI:15378"/>
        <dbReference type="ChEBI" id="CHEBI:57287"/>
        <dbReference type="ChEBI" id="CHEBI:57288"/>
        <dbReference type="ChEBI" id="CHEBI:78522"/>
        <dbReference type="ChEBI" id="CHEBI:232036"/>
    </reaction>
</comment>
<dbReference type="AlphaFoldDB" id="A0A1W1UVU7"/>
<gene>
    <name evidence="8" type="ORF">SAMN05660772_02450</name>
</gene>
<keyword evidence="4 8" id="KW-0808">Transferase</keyword>
<evidence type="ECO:0000259" key="7">
    <source>
        <dbReference type="PROSITE" id="PS51186"/>
    </source>
</evidence>
<reference evidence="9" key="1">
    <citation type="submission" date="2017-04" db="EMBL/GenBank/DDBJ databases">
        <authorList>
            <person name="Varghese N."/>
            <person name="Submissions S."/>
        </authorList>
    </citation>
    <scope>NUCLEOTIDE SEQUENCE [LARGE SCALE GENOMIC DNA]</scope>
    <source>
        <strain evidence="9">DSM 23072</strain>
    </source>
</reference>
<evidence type="ECO:0000256" key="3">
    <source>
        <dbReference type="ARBA" id="ARBA00022649"/>
    </source>
</evidence>
<dbReference type="PANTHER" id="PTHR36449">
    <property type="entry name" value="ACETYLTRANSFERASE-RELATED"/>
    <property type="match status" value="1"/>
</dbReference>
<proteinExistence type="inferred from homology"/>
<dbReference type="GO" id="GO:0016747">
    <property type="term" value="F:acyltransferase activity, transferring groups other than amino-acyl groups"/>
    <property type="evidence" value="ECO:0007669"/>
    <property type="project" value="InterPro"/>
</dbReference>
<dbReference type="EMBL" id="FWWV01000018">
    <property type="protein sequence ID" value="SMB85227.1"/>
    <property type="molecule type" value="Genomic_DNA"/>
</dbReference>
<evidence type="ECO:0000256" key="5">
    <source>
        <dbReference type="ARBA" id="ARBA00023315"/>
    </source>
</evidence>
<organism evidence="8 9">
    <name type="scientific">Pasteurella testudinis DSM 23072</name>
    <dbReference type="NCBI Taxonomy" id="1122938"/>
    <lineage>
        <taxon>Bacteria</taxon>
        <taxon>Pseudomonadati</taxon>
        <taxon>Pseudomonadota</taxon>
        <taxon>Gammaproteobacteria</taxon>
        <taxon>Pasteurellales</taxon>
        <taxon>Pasteurellaceae</taxon>
        <taxon>Pasteurella</taxon>
    </lineage>
</organism>
<dbReference type="PROSITE" id="PS51186">
    <property type="entry name" value="GNAT"/>
    <property type="match status" value="1"/>
</dbReference>
<keyword evidence="5" id="KW-0012">Acyltransferase</keyword>
<evidence type="ECO:0000313" key="8">
    <source>
        <dbReference type="EMBL" id="SMB85227.1"/>
    </source>
</evidence>
<dbReference type="InterPro" id="IPR000182">
    <property type="entry name" value="GNAT_dom"/>
</dbReference>
<dbReference type="Proteomes" id="UP000192408">
    <property type="component" value="Unassembled WGS sequence"/>
</dbReference>
<name>A0A1W1UVU7_9PAST</name>
<dbReference type="InterPro" id="IPR016181">
    <property type="entry name" value="Acyl_CoA_acyltransferase"/>
</dbReference>
<dbReference type="SUPFAM" id="SSF55729">
    <property type="entry name" value="Acyl-CoA N-acyltransferases (Nat)"/>
    <property type="match status" value="1"/>
</dbReference>
<dbReference type="RefSeq" id="WP_084257118.1">
    <property type="nucleotide sequence ID" value="NZ_FWWV01000018.1"/>
</dbReference>
<evidence type="ECO:0000256" key="4">
    <source>
        <dbReference type="ARBA" id="ARBA00022679"/>
    </source>
</evidence>
<keyword evidence="9" id="KW-1185">Reference proteome</keyword>
<evidence type="ECO:0000256" key="6">
    <source>
        <dbReference type="ARBA" id="ARBA00049880"/>
    </source>
</evidence>
<dbReference type="Pfam" id="PF13508">
    <property type="entry name" value="Acetyltransf_7"/>
    <property type="match status" value="1"/>
</dbReference>
<protein>
    <submittedName>
        <fullName evidence="8">Acetyltransferases</fullName>
    </submittedName>
</protein>
<evidence type="ECO:0000313" key="9">
    <source>
        <dbReference type="Proteomes" id="UP000192408"/>
    </source>
</evidence>
<comment type="similarity">
    <text evidence="1">Belongs to the acetyltransferase family. GNAT subfamily.</text>
</comment>
<keyword evidence="3" id="KW-1277">Toxin-antitoxin system</keyword>